<evidence type="ECO:0000256" key="1">
    <source>
        <dbReference type="ARBA" id="ARBA00001798"/>
    </source>
</evidence>
<dbReference type="GO" id="GO:0008270">
    <property type="term" value="F:zinc ion binding"/>
    <property type="evidence" value="ECO:0007669"/>
    <property type="project" value="UniProtKB-KW"/>
</dbReference>
<evidence type="ECO:0000256" key="5">
    <source>
        <dbReference type="ARBA" id="ARBA00022737"/>
    </source>
</evidence>
<evidence type="ECO:0000259" key="11">
    <source>
        <dbReference type="PROSITE" id="PS50089"/>
    </source>
</evidence>
<dbReference type="CDD" id="cd20346">
    <property type="entry name" value="BRcat_RBR_ANKIB1"/>
    <property type="match status" value="1"/>
</dbReference>
<dbReference type="Gene3D" id="3.30.40.10">
    <property type="entry name" value="Zinc/RING finger domain, C3HC4 (zinc finger)"/>
    <property type="match status" value="1"/>
</dbReference>
<sequence>MSSFSDEDNFEDTMDEDSGPSEFDFEGNEDSEVEDDFFDDAGFESNADDVFGSQDISRPRKKPYQVDFKCHSADSIVAAQRKEIERIATTFDMKDTDAATLLRHFGWNSERLIEKYMEQPEAVQVDAGIHEDPRHTKLIAQEDFMCDICCMSGEDHPSGKIQTVALTCDHRFCKDCYKQYIERKVQEEGESRRVQCMQEKCSIIVDERTVGLVVSPEIFERYKLLLNRTFVDDSNTMRWCPAPNCELAVECHVPAKRLKAIVPTVQCDCGHSFCFGCGQAAHAPCICAIVKLWLKKCEDDSETAHWINANTKECPKCYSTIEKNGGCNHMTCRKCRYDFCWICSGPWSEHGTSWYNCNRFDERSGSDARDQQAKSRESLERYLHYFNRFANHEHSAKLERDLYTKTEKKMEEMQQTSALTWIEAQFLRKAVETLTECRMTLKWTYAMAYYLEKNNMTILFEDNQRDLERAVEELSENVEKPIDVSAIPQLRQKVTDLTAYVQKRREIVLTDTAEGFSENRWKWNVPI</sequence>
<dbReference type="PROSITE" id="PS00518">
    <property type="entry name" value="ZF_RING_1"/>
    <property type="match status" value="1"/>
</dbReference>
<evidence type="ECO:0000256" key="4">
    <source>
        <dbReference type="ARBA" id="ARBA00022723"/>
    </source>
</evidence>
<evidence type="ECO:0000256" key="8">
    <source>
        <dbReference type="ARBA" id="ARBA00022833"/>
    </source>
</evidence>
<dbReference type="PANTHER" id="PTHR11685">
    <property type="entry name" value="RBR FAMILY RING FINGER AND IBR DOMAIN-CONTAINING"/>
    <property type="match status" value="1"/>
</dbReference>
<evidence type="ECO:0000256" key="3">
    <source>
        <dbReference type="ARBA" id="ARBA00022679"/>
    </source>
</evidence>
<evidence type="ECO:0000256" key="6">
    <source>
        <dbReference type="ARBA" id="ARBA00022771"/>
    </source>
</evidence>
<dbReference type="CDD" id="cd16625">
    <property type="entry name" value="RING-HC_RBR_HEL2-like"/>
    <property type="match status" value="1"/>
</dbReference>
<comment type="catalytic activity">
    <reaction evidence="1">
        <text>[E2 ubiquitin-conjugating enzyme]-S-ubiquitinyl-L-cysteine + [acceptor protein]-L-lysine = [E2 ubiquitin-conjugating enzyme]-L-cysteine + [acceptor protein]-N(6)-ubiquitinyl-L-lysine.</text>
        <dbReference type="EC" id="2.3.2.31"/>
    </reaction>
</comment>
<evidence type="ECO:0000259" key="12">
    <source>
        <dbReference type="PROSITE" id="PS51873"/>
    </source>
</evidence>
<dbReference type="InterPro" id="IPR048962">
    <property type="entry name" value="ARIH1-like_UBL"/>
</dbReference>
<protein>
    <recommendedName>
        <fullName evidence="2">RBR-type E3 ubiquitin transferase</fullName>
        <ecNumber evidence="2">2.3.2.31</ecNumber>
    </recommendedName>
</protein>
<dbReference type="Gene3D" id="1.20.120.1750">
    <property type="match status" value="1"/>
</dbReference>
<keyword evidence="8" id="KW-0862">Zinc</keyword>
<dbReference type="EMBL" id="JAPDMZ010000038">
    <property type="protein sequence ID" value="KAK0554388.1"/>
    <property type="molecule type" value="Genomic_DNA"/>
</dbReference>
<keyword evidence="5" id="KW-0677">Repeat</keyword>
<gene>
    <name evidence="13" type="ORF">OC846_002120</name>
</gene>
<name>A0AAN6GSW3_9BASI</name>
<dbReference type="InterPro" id="IPR045840">
    <property type="entry name" value="Ariadne"/>
</dbReference>
<dbReference type="Proteomes" id="UP001176517">
    <property type="component" value="Unassembled WGS sequence"/>
</dbReference>
<dbReference type="InterPro" id="IPR001841">
    <property type="entry name" value="Znf_RING"/>
</dbReference>
<dbReference type="SMART" id="SM00647">
    <property type="entry name" value="IBR"/>
    <property type="match status" value="2"/>
</dbReference>
<feature type="region of interest" description="Disordered" evidence="10">
    <location>
        <begin position="1"/>
        <end position="58"/>
    </location>
</feature>
<feature type="domain" description="RING-type" evidence="11">
    <location>
        <begin position="146"/>
        <end position="200"/>
    </location>
</feature>
<keyword evidence="3" id="KW-0808">Transferase</keyword>
<comment type="caution">
    <text evidence="13">The sequence shown here is derived from an EMBL/GenBank/DDBJ whole genome shotgun (WGS) entry which is preliminary data.</text>
</comment>
<dbReference type="Pfam" id="PF21235">
    <property type="entry name" value="UBA_ARI1"/>
    <property type="match status" value="1"/>
</dbReference>
<dbReference type="EC" id="2.3.2.31" evidence="2"/>
<dbReference type="PROSITE" id="PS50089">
    <property type="entry name" value="ZF_RING_2"/>
    <property type="match status" value="1"/>
</dbReference>
<dbReference type="InterPro" id="IPR017907">
    <property type="entry name" value="Znf_RING_CS"/>
</dbReference>
<evidence type="ECO:0000313" key="13">
    <source>
        <dbReference type="EMBL" id="KAK0554388.1"/>
    </source>
</evidence>
<dbReference type="SUPFAM" id="SSF57850">
    <property type="entry name" value="RING/U-box"/>
    <property type="match status" value="3"/>
</dbReference>
<dbReference type="InterPro" id="IPR013083">
    <property type="entry name" value="Znf_RING/FYVE/PHD"/>
</dbReference>
<evidence type="ECO:0000313" key="14">
    <source>
        <dbReference type="Proteomes" id="UP001176517"/>
    </source>
</evidence>
<dbReference type="FunFam" id="3.30.40.10:FF:000019">
    <property type="entry name" value="RBR-type E3 ubiquitin transferase"/>
    <property type="match status" value="1"/>
</dbReference>
<dbReference type="InterPro" id="IPR031127">
    <property type="entry name" value="E3_UB_ligase_RBR"/>
</dbReference>
<keyword evidence="4" id="KW-0479">Metal-binding</keyword>
<dbReference type="CDD" id="cd20356">
    <property type="entry name" value="Rcat_RBR_HHARI-like"/>
    <property type="match status" value="1"/>
</dbReference>
<dbReference type="GO" id="GO:0016567">
    <property type="term" value="P:protein ubiquitination"/>
    <property type="evidence" value="ECO:0007669"/>
    <property type="project" value="InterPro"/>
</dbReference>
<reference evidence="13" key="1">
    <citation type="journal article" date="2023" name="PhytoFront">
        <title>Draft Genome Resources of Seven Strains of Tilletia horrida, Causal Agent of Kernel Smut of Rice.</title>
        <authorList>
            <person name="Khanal S."/>
            <person name="Antony Babu S."/>
            <person name="Zhou X.G."/>
        </authorList>
    </citation>
    <scope>NUCLEOTIDE SEQUENCE</scope>
    <source>
        <strain evidence="13">TX6</strain>
    </source>
</reference>
<feature type="domain" description="RING-type" evidence="12">
    <location>
        <begin position="142"/>
        <end position="361"/>
    </location>
</feature>
<dbReference type="Pfam" id="PF19422">
    <property type="entry name" value="Ariadne"/>
    <property type="match status" value="1"/>
</dbReference>
<dbReference type="InterPro" id="IPR044066">
    <property type="entry name" value="TRIAD_supradom"/>
</dbReference>
<feature type="compositionally biased region" description="Acidic residues" evidence="10">
    <location>
        <begin position="1"/>
        <end position="42"/>
    </location>
</feature>
<proteinExistence type="predicted"/>
<organism evidence="13 14">
    <name type="scientific">Tilletia horrida</name>
    <dbReference type="NCBI Taxonomy" id="155126"/>
    <lineage>
        <taxon>Eukaryota</taxon>
        <taxon>Fungi</taxon>
        <taxon>Dikarya</taxon>
        <taxon>Basidiomycota</taxon>
        <taxon>Ustilaginomycotina</taxon>
        <taxon>Exobasidiomycetes</taxon>
        <taxon>Tilletiales</taxon>
        <taxon>Tilletiaceae</taxon>
        <taxon>Tilletia</taxon>
    </lineage>
</organism>
<dbReference type="GO" id="GO:0061630">
    <property type="term" value="F:ubiquitin protein ligase activity"/>
    <property type="evidence" value="ECO:0007669"/>
    <property type="project" value="UniProtKB-EC"/>
</dbReference>
<dbReference type="SMART" id="SM00184">
    <property type="entry name" value="RING"/>
    <property type="match status" value="3"/>
</dbReference>
<keyword evidence="7" id="KW-0833">Ubl conjugation pathway</keyword>
<evidence type="ECO:0000256" key="10">
    <source>
        <dbReference type="SAM" id="MobiDB-lite"/>
    </source>
</evidence>
<evidence type="ECO:0000256" key="9">
    <source>
        <dbReference type="PROSITE-ProRule" id="PRU00175"/>
    </source>
</evidence>
<keyword evidence="6 9" id="KW-0863">Zinc-finger</keyword>
<dbReference type="Pfam" id="PF22191">
    <property type="entry name" value="IBR_1"/>
    <property type="match status" value="1"/>
</dbReference>
<dbReference type="PROSITE" id="PS51873">
    <property type="entry name" value="TRIAD"/>
    <property type="match status" value="1"/>
</dbReference>
<keyword evidence="14" id="KW-1185">Reference proteome</keyword>
<dbReference type="InterPro" id="IPR002867">
    <property type="entry name" value="IBR_dom"/>
</dbReference>
<evidence type="ECO:0000256" key="7">
    <source>
        <dbReference type="ARBA" id="ARBA00022786"/>
    </source>
</evidence>
<accession>A0AAN6GSW3</accession>
<evidence type="ECO:0000256" key="2">
    <source>
        <dbReference type="ARBA" id="ARBA00012251"/>
    </source>
</evidence>
<dbReference type="FunFam" id="1.20.120.1750:FF:000007">
    <property type="entry name" value="RBR-type E3 ubiquitin transferase"/>
    <property type="match status" value="1"/>
</dbReference>
<dbReference type="Pfam" id="PF01485">
    <property type="entry name" value="IBR"/>
    <property type="match status" value="1"/>
</dbReference>
<dbReference type="AlphaFoldDB" id="A0AAN6GSW3"/>